<dbReference type="Pfam" id="PF17820">
    <property type="entry name" value="PDZ_6"/>
    <property type="match status" value="1"/>
</dbReference>
<evidence type="ECO:0000256" key="1">
    <source>
        <dbReference type="SAM" id="MobiDB-lite"/>
    </source>
</evidence>
<dbReference type="Gene3D" id="2.30.42.10">
    <property type="match status" value="1"/>
</dbReference>
<dbReference type="Gene3D" id="3.30.750.170">
    <property type="match status" value="1"/>
</dbReference>
<feature type="domain" description="Tail specific protease" evidence="2">
    <location>
        <begin position="298"/>
        <end position="436"/>
    </location>
</feature>
<dbReference type="GO" id="GO:0004175">
    <property type="term" value="F:endopeptidase activity"/>
    <property type="evidence" value="ECO:0007669"/>
    <property type="project" value="TreeGrafter"/>
</dbReference>
<dbReference type="Gene3D" id="3.90.226.10">
    <property type="entry name" value="2-enoyl-CoA Hydratase, Chain A, domain 1"/>
    <property type="match status" value="1"/>
</dbReference>
<dbReference type="InterPro" id="IPR029045">
    <property type="entry name" value="ClpP/crotonase-like_dom_sf"/>
</dbReference>
<dbReference type="CDD" id="cd07561">
    <property type="entry name" value="Peptidase_S41_CPP_like"/>
    <property type="match status" value="1"/>
</dbReference>
<dbReference type="SUPFAM" id="SSF52096">
    <property type="entry name" value="ClpP/crotonase"/>
    <property type="match status" value="1"/>
</dbReference>
<organism evidence="4 5">
    <name type="scientific">Cellvibrio mixtus</name>
    <dbReference type="NCBI Taxonomy" id="39650"/>
    <lineage>
        <taxon>Bacteria</taxon>
        <taxon>Pseudomonadati</taxon>
        <taxon>Pseudomonadota</taxon>
        <taxon>Gammaproteobacteria</taxon>
        <taxon>Cellvibrionales</taxon>
        <taxon>Cellvibrionaceae</taxon>
        <taxon>Cellvibrio</taxon>
    </lineage>
</organism>
<dbReference type="InterPro" id="IPR005151">
    <property type="entry name" value="Tail-specific_protease"/>
</dbReference>
<dbReference type="PANTHER" id="PTHR32060:SF30">
    <property type="entry name" value="CARBOXY-TERMINAL PROCESSING PROTEASE CTPA"/>
    <property type="match status" value="1"/>
</dbReference>
<proteinExistence type="predicted"/>
<dbReference type="GO" id="GO:0006508">
    <property type="term" value="P:proteolysis"/>
    <property type="evidence" value="ECO:0007669"/>
    <property type="project" value="InterPro"/>
</dbReference>
<dbReference type="EMBL" id="NHNI01000001">
    <property type="protein sequence ID" value="OZY86909.1"/>
    <property type="molecule type" value="Genomic_DNA"/>
</dbReference>
<dbReference type="GO" id="GO:0030288">
    <property type="term" value="C:outer membrane-bounded periplasmic space"/>
    <property type="evidence" value="ECO:0007669"/>
    <property type="project" value="TreeGrafter"/>
</dbReference>
<sequence length="549" mass="59664">MVAALALWGREDQKESQMNNPKGGCGRTAAMTRSRQLIRGIAATGMALVLSACGGGDSQVLGPKETSTTGGSNNSGWVAGVYKASANFKHLCEVPRTGRSAFTGITFPDKRGTRTNEKDFLRAWTNETYLWFDEVTDRSPAIDSQTPQDYFLLLKTNRTTNSGAPKDNFHFYEPTEDAEAWEAGISYDYGLRLKVYSTMPPRRYYIAYVEHNSPAAAAGVQRGDRILKIDSYDLVTDESDAGLNALNEGLFPSVLGAAHNFELQAVDGTLKTVTLQSAQVESSTVHQATVLETDTGSVGYMVFNSHVEKSQDEWVVAINQFKQAGVSDLILDLRYNGGGLLSIASLASYMIAGSNVQDKVFYEQIQNSKQARLEPFPFLDEGLYGLNKNVALPTLNLNRVYILTTESTCSASEAIINGLRGANVQVFLIGATTCGKPYGFYPEDNCGTTYYTIQLKGANAKGFGEYSDGFIPSTSDNGETLVKGCRVTDDLEHALGDRREALLATALRYRDTGSCASAVTRSLQKTQGISGSGELLVPETRKILVLDRP</sequence>
<dbReference type="AlphaFoldDB" id="A0A266QC44"/>
<keyword evidence="5" id="KW-1185">Reference proteome</keyword>
<dbReference type="Proteomes" id="UP000216101">
    <property type="component" value="Unassembled WGS sequence"/>
</dbReference>
<dbReference type="InterPro" id="IPR041489">
    <property type="entry name" value="PDZ_6"/>
</dbReference>
<dbReference type="Pfam" id="PF03572">
    <property type="entry name" value="Peptidase_S41"/>
    <property type="match status" value="1"/>
</dbReference>
<evidence type="ECO:0000313" key="4">
    <source>
        <dbReference type="EMBL" id="OZY86909.1"/>
    </source>
</evidence>
<feature type="region of interest" description="Disordered" evidence="1">
    <location>
        <begin position="8"/>
        <end position="28"/>
    </location>
</feature>
<evidence type="ECO:0000313" key="5">
    <source>
        <dbReference type="Proteomes" id="UP000216101"/>
    </source>
</evidence>
<dbReference type="GO" id="GO:0007165">
    <property type="term" value="P:signal transduction"/>
    <property type="evidence" value="ECO:0007669"/>
    <property type="project" value="TreeGrafter"/>
</dbReference>
<dbReference type="SUPFAM" id="SSF50156">
    <property type="entry name" value="PDZ domain-like"/>
    <property type="match status" value="1"/>
</dbReference>
<gene>
    <name evidence="4" type="ORF">CBP51_07935</name>
</gene>
<dbReference type="PANTHER" id="PTHR32060">
    <property type="entry name" value="TAIL-SPECIFIC PROTEASE"/>
    <property type="match status" value="1"/>
</dbReference>
<protein>
    <submittedName>
        <fullName evidence="4">Uncharacterized protein</fullName>
    </submittedName>
</protein>
<dbReference type="GO" id="GO:0008236">
    <property type="term" value="F:serine-type peptidase activity"/>
    <property type="evidence" value="ECO:0007669"/>
    <property type="project" value="InterPro"/>
</dbReference>
<evidence type="ECO:0000259" key="2">
    <source>
        <dbReference type="Pfam" id="PF03572"/>
    </source>
</evidence>
<name>A0A266QC44_9GAMM</name>
<comment type="caution">
    <text evidence="4">The sequence shown here is derived from an EMBL/GenBank/DDBJ whole genome shotgun (WGS) entry which is preliminary data.</text>
</comment>
<accession>A0A266QC44</accession>
<evidence type="ECO:0000259" key="3">
    <source>
        <dbReference type="Pfam" id="PF17820"/>
    </source>
</evidence>
<feature type="domain" description="PDZ" evidence="3">
    <location>
        <begin position="206"/>
        <end position="239"/>
    </location>
</feature>
<reference evidence="5" key="1">
    <citation type="submission" date="2017-05" db="EMBL/GenBank/DDBJ databases">
        <authorList>
            <person name="Barney B.M."/>
        </authorList>
    </citation>
    <scope>NUCLEOTIDE SEQUENCE [LARGE SCALE GENOMIC DNA]</scope>
    <source>
        <strain evidence="5">PSBB022</strain>
    </source>
</reference>
<dbReference type="InterPro" id="IPR036034">
    <property type="entry name" value="PDZ_sf"/>
</dbReference>